<evidence type="ECO:0000256" key="2">
    <source>
        <dbReference type="ARBA" id="ARBA00023136"/>
    </source>
</evidence>
<organism evidence="6 7">
    <name type="scientific">Leptotrichia buccalis (strain ATCC 14201 / DSM 1135 / JCM 12969 / NCTC 10249 / C-1013-b)</name>
    <dbReference type="NCBI Taxonomy" id="523794"/>
    <lineage>
        <taxon>Bacteria</taxon>
        <taxon>Fusobacteriati</taxon>
        <taxon>Fusobacteriota</taxon>
        <taxon>Fusobacteriia</taxon>
        <taxon>Fusobacteriales</taxon>
        <taxon>Leptotrichiaceae</taxon>
        <taxon>Leptotrichia</taxon>
    </lineage>
</organism>
<protein>
    <recommendedName>
        <fullName evidence="5">C-type lysozyme inhibitor domain-containing protein</fullName>
    </recommendedName>
</protein>
<dbReference type="HOGENOM" id="CLU_1228666_0_0_0"/>
<dbReference type="EMBL" id="CP001685">
    <property type="protein sequence ID" value="ACV39732.1"/>
    <property type="molecule type" value="Genomic_DNA"/>
</dbReference>
<name>C7NC51_LEPBD</name>
<dbReference type="eggNOG" id="COG3895">
    <property type="taxonomic scope" value="Bacteria"/>
</dbReference>
<dbReference type="AlphaFoldDB" id="C7NC51"/>
<evidence type="ECO:0000256" key="4">
    <source>
        <dbReference type="ARBA" id="ARBA00023288"/>
    </source>
</evidence>
<dbReference type="SUPFAM" id="SSF141488">
    <property type="entry name" value="YdhA-like"/>
    <property type="match status" value="2"/>
</dbReference>
<feature type="domain" description="C-type lysozyme inhibitor" evidence="5">
    <location>
        <begin position="147"/>
        <end position="211"/>
    </location>
</feature>
<evidence type="ECO:0000313" key="7">
    <source>
        <dbReference type="Proteomes" id="UP000001910"/>
    </source>
</evidence>
<keyword evidence="2" id="KW-0472">Membrane</keyword>
<evidence type="ECO:0000256" key="1">
    <source>
        <dbReference type="ARBA" id="ARBA00022729"/>
    </source>
</evidence>
<keyword evidence="7" id="KW-1185">Reference proteome</keyword>
<keyword evidence="3" id="KW-0564">Palmitate</keyword>
<evidence type="ECO:0000313" key="6">
    <source>
        <dbReference type="EMBL" id="ACV39732.1"/>
    </source>
</evidence>
<dbReference type="InterPro" id="IPR036328">
    <property type="entry name" value="MliC_sf"/>
</dbReference>
<proteinExistence type="predicted"/>
<keyword evidence="1" id="KW-0732">Signal</keyword>
<evidence type="ECO:0000256" key="3">
    <source>
        <dbReference type="ARBA" id="ARBA00023139"/>
    </source>
</evidence>
<accession>C7NC51</accession>
<dbReference type="Proteomes" id="UP000001910">
    <property type="component" value="Chromosome"/>
</dbReference>
<feature type="domain" description="C-type lysozyme inhibitor" evidence="5">
    <location>
        <begin position="59"/>
        <end position="121"/>
    </location>
</feature>
<dbReference type="Gene3D" id="2.40.128.200">
    <property type="match status" value="2"/>
</dbReference>
<dbReference type="InterPro" id="IPR018660">
    <property type="entry name" value="MliC"/>
</dbReference>
<evidence type="ECO:0000259" key="5">
    <source>
        <dbReference type="Pfam" id="PF09864"/>
    </source>
</evidence>
<sequence length="225" mass="24181">MVHFRSLEYNRNKSEEKRVSMMKSTRRMLLTALIGVLAFSSIGYSKGKVSNKSTLTRQFSCSSSSVTVENLSTNKVRLTDSNGKVYNLKLTKSGSGEEYTGGGVSIHIKGNDAVFTKAGSDESCYMTENGNSSSNNQSSSSNLLRKYSCDGYQDITVENVSTDKVKVADGYGGIHTLSSATSGSGERYSNGNISIHMKGNEAVYTENGKDKSCSLQSSGNGSINE</sequence>
<gene>
    <name evidence="6" type="ordered locus">Lebu_1867</name>
</gene>
<keyword evidence="4" id="KW-0449">Lipoprotein</keyword>
<reference evidence="6 7" key="1">
    <citation type="journal article" date="2009" name="Stand. Genomic Sci.">
        <title>Complete genome sequence of Leptotrichia buccalis type strain (C-1013-b).</title>
        <authorList>
            <person name="Ivanova N."/>
            <person name="Gronow S."/>
            <person name="Lapidus A."/>
            <person name="Copeland A."/>
            <person name="Glavina Del Rio T."/>
            <person name="Nolan M."/>
            <person name="Lucas S."/>
            <person name="Chen F."/>
            <person name="Tice H."/>
            <person name="Cheng J.F."/>
            <person name="Saunders E."/>
            <person name="Bruce D."/>
            <person name="Goodwin L."/>
            <person name="Brettin T."/>
            <person name="Detter J.C."/>
            <person name="Han C."/>
            <person name="Pitluck S."/>
            <person name="Mikhailova N."/>
            <person name="Pati A."/>
            <person name="Mavrommatis K."/>
            <person name="Chen A."/>
            <person name="Palaniappan K."/>
            <person name="Land M."/>
            <person name="Hauser L."/>
            <person name="Chang Y.J."/>
            <person name="Jeffries C.D."/>
            <person name="Chain P."/>
            <person name="Rohde C."/>
            <person name="Goker M."/>
            <person name="Bristow J."/>
            <person name="Eisen J.A."/>
            <person name="Markowitz V."/>
            <person name="Hugenholtz P."/>
            <person name="Kyrpides N.C."/>
            <person name="Klenk H.P."/>
        </authorList>
    </citation>
    <scope>NUCLEOTIDE SEQUENCE [LARGE SCALE GENOMIC DNA]</scope>
    <source>
        <strain evidence="7">ATCC 14201 / DSM 1135 / JCM 12969 / NCTC 10249 / C-1013-b</strain>
    </source>
</reference>
<dbReference type="KEGG" id="lba:Lebu_1867"/>
<dbReference type="Pfam" id="PF09864">
    <property type="entry name" value="MliC"/>
    <property type="match status" value="2"/>
</dbReference>